<proteinExistence type="predicted"/>
<reference evidence="3" key="1">
    <citation type="journal article" date="2014" name="Front. Microbiol.">
        <title>High frequency of phylogenetically diverse reductive dehalogenase-homologous genes in deep subseafloor sedimentary metagenomes.</title>
        <authorList>
            <person name="Kawai M."/>
            <person name="Futagami T."/>
            <person name="Toyoda A."/>
            <person name="Takaki Y."/>
            <person name="Nishi S."/>
            <person name="Hori S."/>
            <person name="Arai W."/>
            <person name="Tsubouchi T."/>
            <person name="Morono Y."/>
            <person name="Uchiyama I."/>
            <person name="Ito T."/>
            <person name="Fujiyama A."/>
            <person name="Inagaki F."/>
            <person name="Takami H."/>
        </authorList>
    </citation>
    <scope>NUCLEOTIDE SEQUENCE</scope>
    <source>
        <strain evidence="3">Expedition CK06-06</strain>
    </source>
</reference>
<protein>
    <submittedName>
        <fullName evidence="3">Uncharacterized protein</fullName>
    </submittedName>
</protein>
<feature type="region of interest" description="Disordered" evidence="1">
    <location>
        <begin position="1"/>
        <end position="37"/>
    </location>
</feature>
<evidence type="ECO:0000313" key="3">
    <source>
        <dbReference type="EMBL" id="GAG52241.1"/>
    </source>
</evidence>
<comment type="caution">
    <text evidence="3">The sequence shown here is derived from an EMBL/GenBank/DDBJ whole genome shotgun (WGS) entry which is preliminary data.</text>
</comment>
<feature type="compositionally biased region" description="Basic and acidic residues" evidence="1">
    <location>
        <begin position="20"/>
        <end position="33"/>
    </location>
</feature>
<organism evidence="3">
    <name type="scientific">marine sediment metagenome</name>
    <dbReference type="NCBI Taxonomy" id="412755"/>
    <lineage>
        <taxon>unclassified sequences</taxon>
        <taxon>metagenomes</taxon>
        <taxon>ecological metagenomes</taxon>
    </lineage>
</organism>
<name>X0ZVX1_9ZZZZ</name>
<dbReference type="EMBL" id="BARS01056203">
    <property type="protein sequence ID" value="GAG52241.1"/>
    <property type="molecule type" value="Genomic_DNA"/>
</dbReference>
<feature type="compositionally biased region" description="Basic residues" evidence="1">
    <location>
        <begin position="1"/>
        <end position="10"/>
    </location>
</feature>
<evidence type="ECO:0000256" key="2">
    <source>
        <dbReference type="SAM" id="Phobius"/>
    </source>
</evidence>
<dbReference type="AlphaFoldDB" id="X0ZVX1"/>
<gene>
    <name evidence="3" type="ORF">S01H1_82839</name>
</gene>
<evidence type="ECO:0000256" key="1">
    <source>
        <dbReference type="SAM" id="MobiDB-lite"/>
    </source>
</evidence>
<accession>X0ZVX1</accession>
<feature type="non-terminal residue" evidence="3">
    <location>
        <position position="169"/>
    </location>
</feature>
<sequence length="169" mass="17814">MATSKKKKKESKAPVVAPKAKAEKPKKEKKKEGNPGTAYKIRQLAKLARATLDKLNDHIGADEVKLIEEAAGVDLDGDGKIGAAKVWLLSAVAAIGLVASMVWGGETTEPVQVYYDGDATWGTAKFISDMAGIITLTVDDLEILNDVTIAGSFEIEGDLTVGGTTELDG</sequence>
<feature type="transmembrane region" description="Helical" evidence="2">
    <location>
        <begin position="86"/>
        <end position="105"/>
    </location>
</feature>
<keyword evidence="2" id="KW-0472">Membrane</keyword>
<keyword evidence="2" id="KW-1133">Transmembrane helix</keyword>
<keyword evidence="2" id="KW-0812">Transmembrane</keyword>